<dbReference type="InterPro" id="IPR049621">
    <property type="entry name" value="S1_DHX8_helicase"/>
</dbReference>
<evidence type="ECO:0000256" key="8">
    <source>
        <dbReference type="ARBA" id="ARBA00023187"/>
    </source>
</evidence>
<comment type="caution">
    <text evidence="16">The sequence shown here is derived from an EMBL/GenBank/DDBJ whole genome shotgun (WGS) entry which is preliminary data.</text>
</comment>
<dbReference type="InterPro" id="IPR044762">
    <property type="entry name" value="DHX8/Prp22_DEXHc"/>
</dbReference>
<dbReference type="FunFam" id="3.40.50.300:FF:000191">
    <property type="entry name" value="Pre-mRNA-splicing factor ATP-dependent RNA helicase"/>
    <property type="match status" value="1"/>
</dbReference>
<dbReference type="SMART" id="SM00847">
    <property type="entry name" value="HA2"/>
    <property type="match status" value="1"/>
</dbReference>
<dbReference type="PROSITE" id="PS51192">
    <property type="entry name" value="HELICASE_ATP_BIND_1"/>
    <property type="match status" value="1"/>
</dbReference>
<comment type="subcellular location">
    <subcellularLocation>
        <location evidence="1">Nucleus</location>
    </subcellularLocation>
</comment>
<dbReference type="PANTHER" id="PTHR18934:SF85">
    <property type="entry name" value="ATP-DEPENDENT RNA HELICASE DHX8"/>
    <property type="match status" value="1"/>
</dbReference>
<evidence type="ECO:0000259" key="13">
    <source>
        <dbReference type="PROSITE" id="PS50126"/>
    </source>
</evidence>
<dbReference type="FunFam" id="1.20.120.1080:FF:000001">
    <property type="entry name" value="Pre-mRNA-splicing factor ATP-dependent RNA helicase"/>
    <property type="match status" value="1"/>
</dbReference>
<dbReference type="GO" id="GO:0005524">
    <property type="term" value="F:ATP binding"/>
    <property type="evidence" value="ECO:0007669"/>
    <property type="project" value="UniProtKB-KW"/>
</dbReference>
<dbReference type="SMART" id="SM00487">
    <property type="entry name" value="DEXDc"/>
    <property type="match status" value="1"/>
</dbReference>
<dbReference type="GO" id="GO:0003723">
    <property type="term" value="F:RNA binding"/>
    <property type="evidence" value="ECO:0007669"/>
    <property type="project" value="TreeGrafter"/>
</dbReference>
<feature type="domain" description="Helicase ATP-binding" evidence="14">
    <location>
        <begin position="552"/>
        <end position="715"/>
    </location>
</feature>
<evidence type="ECO:0000256" key="9">
    <source>
        <dbReference type="ARBA" id="ARBA00023242"/>
    </source>
</evidence>
<feature type="compositionally biased region" description="Basic and acidic residues" evidence="12">
    <location>
        <begin position="230"/>
        <end position="246"/>
    </location>
</feature>
<dbReference type="AlphaFoldDB" id="A0A9J6BSA4"/>
<evidence type="ECO:0000313" key="17">
    <source>
        <dbReference type="Proteomes" id="UP001107558"/>
    </source>
</evidence>
<dbReference type="PROSITE" id="PS50126">
    <property type="entry name" value="S1"/>
    <property type="match status" value="1"/>
</dbReference>
<dbReference type="FunFam" id="2.40.50.140:FF:000061">
    <property type="entry name" value="ATP-dependent RNA helicase DHX8"/>
    <property type="match status" value="1"/>
</dbReference>
<evidence type="ECO:0000256" key="1">
    <source>
        <dbReference type="ARBA" id="ARBA00004123"/>
    </source>
</evidence>
<evidence type="ECO:0000256" key="5">
    <source>
        <dbReference type="ARBA" id="ARBA00022801"/>
    </source>
</evidence>
<dbReference type="Pfam" id="PF04408">
    <property type="entry name" value="WHD_HA2"/>
    <property type="match status" value="1"/>
</dbReference>
<keyword evidence="5" id="KW-0378">Hydrolase</keyword>
<dbReference type="EC" id="3.6.4.13" evidence="2"/>
<dbReference type="Proteomes" id="UP001107558">
    <property type="component" value="Chromosome 3"/>
</dbReference>
<keyword evidence="9" id="KW-0539">Nucleus</keyword>
<dbReference type="SUPFAM" id="SSF52540">
    <property type="entry name" value="P-loop containing nucleoside triphosphate hydrolases"/>
    <property type="match status" value="1"/>
</dbReference>
<dbReference type="Gene3D" id="1.20.120.1080">
    <property type="match status" value="1"/>
</dbReference>
<dbReference type="GO" id="GO:0016787">
    <property type="term" value="F:hydrolase activity"/>
    <property type="evidence" value="ECO:0007669"/>
    <property type="project" value="UniProtKB-KW"/>
</dbReference>
<evidence type="ECO:0000259" key="14">
    <source>
        <dbReference type="PROSITE" id="PS51192"/>
    </source>
</evidence>
<dbReference type="SMART" id="SM00316">
    <property type="entry name" value="S1"/>
    <property type="match status" value="1"/>
</dbReference>
<keyword evidence="17" id="KW-1185">Reference proteome</keyword>
<dbReference type="Gene3D" id="3.40.50.300">
    <property type="entry name" value="P-loop containing nucleotide triphosphate hydrolases"/>
    <property type="match status" value="2"/>
</dbReference>
<dbReference type="CDD" id="cd18791">
    <property type="entry name" value="SF2_C_RHA"/>
    <property type="match status" value="1"/>
</dbReference>
<evidence type="ECO:0000256" key="4">
    <source>
        <dbReference type="ARBA" id="ARBA00022741"/>
    </source>
</evidence>
<feature type="compositionally biased region" description="Basic residues" evidence="12">
    <location>
        <begin position="166"/>
        <end position="229"/>
    </location>
</feature>
<comment type="similarity">
    <text evidence="11">Belongs to the DEAD box helicase family. DEAH subfamily. DDX8/PRP22 sub-subfamily.</text>
</comment>
<dbReference type="InterPro" id="IPR002464">
    <property type="entry name" value="DNA/RNA_helicase_DEAH_CS"/>
</dbReference>
<keyword evidence="3" id="KW-0507">mRNA processing</keyword>
<dbReference type="Pfam" id="PF21010">
    <property type="entry name" value="HA2_C"/>
    <property type="match status" value="1"/>
</dbReference>
<keyword evidence="7" id="KW-0067">ATP-binding</keyword>
<dbReference type="GO" id="GO:0000390">
    <property type="term" value="P:spliceosomal complex disassembly"/>
    <property type="evidence" value="ECO:0007669"/>
    <property type="project" value="TreeGrafter"/>
</dbReference>
<dbReference type="CDD" id="cd21691">
    <property type="entry name" value="GH2-like_DHX8"/>
    <property type="match status" value="1"/>
</dbReference>
<dbReference type="Pfam" id="PF07717">
    <property type="entry name" value="OB_NTP_bind"/>
    <property type="match status" value="1"/>
</dbReference>
<keyword evidence="4" id="KW-0547">Nucleotide-binding</keyword>
<dbReference type="InterPro" id="IPR014001">
    <property type="entry name" value="Helicase_ATP-bd"/>
</dbReference>
<evidence type="ECO:0000256" key="12">
    <source>
        <dbReference type="SAM" id="MobiDB-lite"/>
    </source>
</evidence>
<evidence type="ECO:0000256" key="2">
    <source>
        <dbReference type="ARBA" id="ARBA00012552"/>
    </source>
</evidence>
<dbReference type="Gene3D" id="2.40.50.140">
    <property type="entry name" value="Nucleic acid-binding proteins"/>
    <property type="match status" value="1"/>
</dbReference>
<dbReference type="PROSITE" id="PS00690">
    <property type="entry name" value="DEAH_ATP_HELICASE"/>
    <property type="match status" value="1"/>
</dbReference>
<dbReference type="InterPro" id="IPR007502">
    <property type="entry name" value="Helicase-assoc_dom"/>
</dbReference>
<name>A0A9J6BSA4_POLVA</name>
<accession>A0A9J6BSA4</accession>
<dbReference type="OrthoDB" id="10253254at2759"/>
<dbReference type="PANTHER" id="PTHR18934">
    <property type="entry name" value="ATP-DEPENDENT RNA HELICASE"/>
    <property type="match status" value="1"/>
</dbReference>
<dbReference type="Pfam" id="PF00271">
    <property type="entry name" value="Helicase_C"/>
    <property type="match status" value="1"/>
</dbReference>
<feature type="region of interest" description="Disordered" evidence="12">
    <location>
        <begin position="473"/>
        <end position="502"/>
    </location>
</feature>
<evidence type="ECO:0000256" key="3">
    <source>
        <dbReference type="ARBA" id="ARBA00022664"/>
    </source>
</evidence>
<dbReference type="FunFam" id="3.40.50.300:FF:000101">
    <property type="entry name" value="Pre-mRNA-splicing factor ATP-dependent RNA helicase"/>
    <property type="match status" value="1"/>
</dbReference>
<evidence type="ECO:0000256" key="7">
    <source>
        <dbReference type="ARBA" id="ARBA00022840"/>
    </source>
</evidence>
<comment type="catalytic activity">
    <reaction evidence="10">
        <text>ATP + H2O = ADP + phosphate + H(+)</text>
        <dbReference type="Rhea" id="RHEA:13065"/>
        <dbReference type="ChEBI" id="CHEBI:15377"/>
        <dbReference type="ChEBI" id="CHEBI:15378"/>
        <dbReference type="ChEBI" id="CHEBI:30616"/>
        <dbReference type="ChEBI" id="CHEBI:43474"/>
        <dbReference type="ChEBI" id="CHEBI:456216"/>
        <dbReference type="EC" id="3.6.4.13"/>
    </reaction>
</comment>
<dbReference type="InterPro" id="IPR027417">
    <property type="entry name" value="P-loop_NTPase"/>
</dbReference>
<dbReference type="SMART" id="SM00490">
    <property type="entry name" value="HELICc"/>
    <property type="match status" value="1"/>
</dbReference>
<dbReference type="GO" id="GO:0003724">
    <property type="term" value="F:RNA helicase activity"/>
    <property type="evidence" value="ECO:0007669"/>
    <property type="project" value="UniProtKB-EC"/>
</dbReference>
<dbReference type="CDD" id="cd17971">
    <property type="entry name" value="DEXHc_DHX8"/>
    <property type="match status" value="1"/>
</dbReference>
<feature type="domain" description="Helicase C-terminal" evidence="15">
    <location>
        <begin position="733"/>
        <end position="913"/>
    </location>
</feature>
<evidence type="ECO:0000256" key="6">
    <source>
        <dbReference type="ARBA" id="ARBA00022806"/>
    </source>
</evidence>
<dbReference type="InterPro" id="IPR012340">
    <property type="entry name" value="NA-bd_OB-fold"/>
</dbReference>
<dbReference type="PROSITE" id="PS51194">
    <property type="entry name" value="HELICASE_CTER"/>
    <property type="match status" value="1"/>
</dbReference>
<protein>
    <recommendedName>
        <fullName evidence="2">RNA helicase</fullName>
        <ecNumber evidence="2">3.6.4.13</ecNumber>
    </recommendedName>
</protein>
<dbReference type="CDD" id="cd05684">
    <property type="entry name" value="S1_DHX8_helicase"/>
    <property type="match status" value="1"/>
</dbReference>
<dbReference type="InterPro" id="IPR001650">
    <property type="entry name" value="Helicase_C-like"/>
</dbReference>
<feature type="region of interest" description="Disordered" evidence="12">
    <location>
        <begin position="138"/>
        <end position="246"/>
    </location>
</feature>
<sequence>MDELEQLEHLSLVSKICTELENHLSINDKDLAEFIIHLAEQNPNLDDFRKALAQNGAEFSDSFTSNLLRIICLMKPSVKKKSNQTITIEGDSSKSALALKFPGLAIPNKKIDDDSDEDNDKKKTSDNIVDDMMAELEAMAAPPSSSKTIDEKKERKRSRSREIKERKRSRSREKRRRSRSRSRDRKKRSRSRDRAKKSRRSRSRSHSRKDRRHRSKSRDRDRYHNRRSRSREERKKIEIKDDPEPGKIYDGKVANIVNFGCFVQLFGLRKKWEGLVHISQLRSEGRVSDVSEVVSRGSSVKVKVISITGQKVSLSMKEVDQLTGKDLNPLSHKAADDDMGPRNPDRPIDRISMLALPGNVDDDVVETGKRVTRISSPERWEIQQMISSGVIDRSEMPDYDEETGLLQKDEEDEEDIEIEIVEDEPPFLQGHGRALHDLSPVRIIKNPDGSLAQAAMMQSALQKERREQKMLQREQEMDSKPSTFGKDWMDPLREDEDRNDGSKSFNAALQDMPEWKKHIIGGKKTSYGRKTDMTMIEQRQSLPIYKLKDDLIKAVTDNQILIVVGETGSGKTTQMTQYLAEAGFISRGRIGCTQPRRVAAMSVAKRVAEEYGCRLGQEVGYTIRFEDCTSSETLIKYMTDGMMLRECLMDLDLKGYSVIMLDEAHERTIHTDVLFGLLKQAVKRRPELKLIVTSATLDAVKFSQYFFEAPIFTIPGRTFPVEILYTKEPETDYLDASLITVMQIHLREPPGDILLFLTGQEEIDTACEILYERMKSLGPDVPELIILPVYSALPSEMQTRIFDPAPAGSRKVVIATNIAETSLTIDGIYYVVDPGFVKQKVYNSKTGMDSLVVTPISQAAAKQRAGRAGRTGPGKCYRLYTERAYRDEMLPTPVPEIQRTNLATTVLQLKTMGINDLLNFDFMDSPPVESLVMALEQLHSLSALDDEGLLTRLGRRMAEFPLEPNLSKILIMSVALQCSDEILTIVSMLSVQNVFYRPKDKQALADQKKAKFNQVEGDHLTLLAVYNSWKNNKFSNAWCYENFVQVRTLKRAQDVRKQLLGIMDRHKLDVVSAGKNSVRIQKTICSGFFRNAAKKDPQEGYRTLVDSQVVYIHPSSALFNRQPEWVIYHELVQTTKEYMREVTTIDPKWLVEFASSFFKFSDPTKLSKFKKNQRLEPLYNKYEEANSWRISRVRKRRN</sequence>
<dbReference type="EMBL" id="JADBJN010000003">
    <property type="protein sequence ID" value="KAG5672584.1"/>
    <property type="molecule type" value="Genomic_DNA"/>
</dbReference>
<keyword evidence="6" id="KW-0347">Helicase</keyword>
<dbReference type="Pfam" id="PF00575">
    <property type="entry name" value="S1"/>
    <property type="match status" value="1"/>
</dbReference>
<feature type="domain" description="S1 motif" evidence="13">
    <location>
        <begin position="246"/>
        <end position="317"/>
    </location>
</feature>
<dbReference type="InterPro" id="IPR048333">
    <property type="entry name" value="HA2_WH"/>
</dbReference>
<evidence type="ECO:0000259" key="15">
    <source>
        <dbReference type="PROSITE" id="PS51194"/>
    </source>
</evidence>
<dbReference type="SUPFAM" id="SSF50249">
    <property type="entry name" value="Nucleic acid-binding proteins"/>
    <property type="match status" value="1"/>
</dbReference>
<dbReference type="InterPro" id="IPR003029">
    <property type="entry name" value="S1_domain"/>
</dbReference>
<gene>
    <name evidence="16" type="ORF">PVAND_002700</name>
</gene>
<dbReference type="GO" id="GO:0071013">
    <property type="term" value="C:catalytic step 2 spliceosome"/>
    <property type="evidence" value="ECO:0007669"/>
    <property type="project" value="TreeGrafter"/>
</dbReference>
<keyword evidence="8" id="KW-0508">mRNA splicing</keyword>
<reference evidence="16" key="1">
    <citation type="submission" date="2021-03" db="EMBL/GenBank/DDBJ databases">
        <title>Chromosome level genome of the anhydrobiotic midge Polypedilum vanderplanki.</title>
        <authorList>
            <person name="Yoshida Y."/>
            <person name="Kikawada T."/>
            <person name="Gusev O."/>
        </authorList>
    </citation>
    <scope>NUCLEOTIDE SEQUENCE</scope>
    <source>
        <strain evidence="16">NIAS01</strain>
        <tissue evidence="16">Whole body or cell culture</tissue>
    </source>
</reference>
<dbReference type="InterPro" id="IPR049588">
    <property type="entry name" value="DHX8_GH2-like"/>
</dbReference>
<proteinExistence type="inferred from homology"/>
<organism evidence="16 17">
    <name type="scientific">Polypedilum vanderplanki</name>
    <name type="common">Sleeping chironomid midge</name>
    <dbReference type="NCBI Taxonomy" id="319348"/>
    <lineage>
        <taxon>Eukaryota</taxon>
        <taxon>Metazoa</taxon>
        <taxon>Ecdysozoa</taxon>
        <taxon>Arthropoda</taxon>
        <taxon>Hexapoda</taxon>
        <taxon>Insecta</taxon>
        <taxon>Pterygota</taxon>
        <taxon>Neoptera</taxon>
        <taxon>Endopterygota</taxon>
        <taxon>Diptera</taxon>
        <taxon>Nematocera</taxon>
        <taxon>Chironomoidea</taxon>
        <taxon>Chironomidae</taxon>
        <taxon>Chironominae</taxon>
        <taxon>Polypedilum</taxon>
        <taxon>Polypedilum</taxon>
    </lineage>
</organism>
<dbReference type="GO" id="GO:0003006">
    <property type="term" value="P:developmental process involved in reproduction"/>
    <property type="evidence" value="ECO:0007669"/>
    <property type="project" value="UniProtKB-ARBA"/>
</dbReference>
<feature type="compositionally biased region" description="Basic and acidic residues" evidence="12">
    <location>
        <begin position="487"/>
        <end position="501"/>
    </location>
</feature>
<evidence type="ECO:0000256" key="10">
    <source>
        <dbReference type="ARBA" id="ARBA00047984"/>
    </source>
</evidence>
<evidence type="ECO:0000313" key="16">
    <source>
        <dbReference type="EMBL" id="KAG5672584.1"/>
    </source>
</evidence>
<dbReference type="InterPro" id="IPR011709">
    <property type="entry name" value="DEAD-box_helicase_OB_fold"/>
</dbReference>
<evidence type="ECO:0000256" key="11">
    <source>
        <dbReference type="ARBA" id="ARBA00060756"/>
    </source>
</evidence>